<accession>A0A392RI79</accession>
<keyword evidence="3" id="KW-1185">Reference proteome</keyword>
<reference evidence="2 3" key="1">
    <citation type="journal article" date="2018" name="Front. Plant Sci.">
        <title>Red Clover (Trifolium pratense) and Zigzag Clover (T. medium) - A Picture of Genomic Similarities and Differences.</title>
        <authorList>
            <person name="Dluhosova J."/>
            <person name="Istvanek J."/>
            <person name="Nedelnik J."/>
            <person name="Repkova J."/>
        </authorList>
    </citation>
    <scope>NUCLEOTIDE SEQUENCE [LARGE SCALE GENOMIC DNA]</scope>
    <source>
        <strain evidence="3">cv. 10/8</strain>
        <tissue evidence="2">Leaf</tissue>
    </source>
</reference>
<dbReference type="Proteomes" id="UP000265520">
    <property type="component" value="Unassembled WGS sequence"/>
</dbReference>
<evidence type="ECO:0000313" key="3">
    <source>
        <dbReference type="Proteomes" id="UP000265520"/>
    </source>
</evidence>
<sequence length="26" mass="2823">MLNSFLASRGTDDEAVDGDVHDQENS</sequence>
<dbReference type="EMBL" id="LXQA010232555">
    <property type="protein sequence ID" value="MCI36303.1"/>
    <property type="molecule type" value="Genomic_DNA"/>
</dbReference>
<dbReference type="AlphaFoldDB" id="A0A392RI79"/>
<evidence type="ECO:0000256" key="1">
    <source>
        <dbReference type="SAM" id="MobiDB-lite"/>
    </source>
</evidence>
<name>A0A392RI79_9FABA</name>
<organism evidence="2 3">
    <name type="scientific">Trifolium medium</name>
    <dbReference type="NCBI Taxonomy" id="97028"/>
    <lineage>
        <taxon>Eukaryota</taxon>
        <taxon>Viridiplantae</taxon>
        <taxon>Streptophyta</taxon>
        <taxon>Embryophyta</taxon>
        <taxon>Tracheophyta</taxon>
        <taxon>Spermatophyta</taxon>
        <taxon>Magnoliopsida</taxon>
        <taxon>eudicotyledons</taxon>
        <taxon>Gunneridae</taxon>
        <taxon>Pentapetalae</taxon>
        <taxon>rosids</taxon>
        <taxon>fabids</taxon>
        <taxon>Fabales</taxon>
        <taxon>Fabaceae</taxon>
        <taxon>Papilionoideae</taxon>
        <taxon>50 kb inversion clade</taxon>
        <taxon>NPAAA clade</taxon>
        <taxon>Hologalegina</taxon>
        <taxon>IRL clade</taxon>
        <taxon>Trifolieae</taxon>
        <taxon>Trifolium</taxon>
    </lineage>
</organism>
<comment type="caution">
    <text evidence="2">The sequence shown here is derived from an EMBL/GenBank/DDBJ whole genome shotgun (WGS) entry which is preliminary data.</text>
</comment>
<feature type="non-terminal residue" evidence="2">
    <location>
        <position position="26"/>
    </location>
</feature>
<feature type="region of interest" description="Disordered" evidence="1">
    <location>
        <begin position="1"/>
        <end position="26"/>
    </location>
</feature>
<evidence type="ECO:0000313" key="2">
    <source>
        <dbReference type="EMBL" id="MCI36303.1"/>
    </source>
</evidence>
<protein>
    <submittedName>
        <fullName evidence="2">Uncharacterized protein</fullName>
    </submittedName>
</protein>
<proteinExistence type="predicted"/>